<proteinExistence type="predicted"/>
<organism evidence="1 2">
    <name type="scientific">Hominisplanchenecus murintestinalis</name>
    <dbReference type="NCBI Taxonomy" id="2941517"/>
    <lineage>
        <taxon>Bacteria</taxon>
        <taxon>Bacillati</taxon>
        <taxon>Bacillota</taxon>
        <taxon>Clostridia</taxon>
        <taxon>Lachnospirales</taxon>
        <taxon>Lachnospiraceae</taxon>
        <taxon>Hominisplanchenecus</taxon>
    </lineage>
</organism>
<comment type="caution">
    <text evidence="1">The sequence shown here is derived from an EMBL/GenBank/DDBJ whole genome shotgun (WGS) entry which is preliminary data.</text>
</comment>
<gene>
    <name evidence="1" type="ORF">E5357_12260</name>
</gene>
<keyword evidence="1" id="KW-0808">Transferase</keyword>
<evidence type="ECO:0000313" key="1">
    <source>
        <dbReference type="EMBL" id="TGX97503.1"/>
    </source>
</evidence>
<keyword evidence="1" id="KW-0489">Methyltransferase</keyword>
<evidence type="ECO:0000313" key="2">
    <source>
        <dbReference type="Proteomes" id="UP000307720"/>
    </source>
</evidence>
<dbReference type="Proteomes" id="UP000307720">
    <property type="component" value="Unassembled WGS sequence"/>
</dbReference>
<protein>
    <submittedName>
        <fullName evidence="1">Class I SAM-dependent methyltransferase</fullName>
    </submittedName>
</protein>
<name>A0AC61QWZ9_9FIRM</name>
<accession>A0AC61QWZ9</accession>
<dbReference type="EMBL" id="SRZB01000030">
    <property type="protein sequence ID" value="TGX97503.1"/>
    <property type="molecule type" value="Genomic_DNA"/>
</dbReference>
<keyword evidence="2" id="KW-1185">Reference proteome</keyword>
<sequence length="685" mass="78993">MAKLNLEYYSGENHYSDGDIEDEILKIAKEGKKLSELGQVEFPILYHLSEVRENILNWYPFRKDGTCLEIGSGCGALTGLLCERVRKVTSVELSKRRADINFARNHEKENLEIMVGNQNDMVFPEKFDYIVLNGVFEYAMSFTAGEKPYKDFLSYIAGFLKEDGILLIAIENRLGLKYFAGAPEDHTDAYMDGLKGYPGNRSVRTFSKSEWVELMHTCGLKHYKFYYPYPDYKFPCEVFTDETLVSQKYGRKNWNFTENRFELFPEQEMAETFRKEGVMDRFANSFLIEMSKRPIQRETEVLYAKMNRDRADAFAIATKIERAGGRMRVTKSALTEQAKAHLERMHGNEERKKSSLKLLEGAYQPGNLTYPYLTGNSLGYEANMAIQNRQPGHVKKLVREVYDFCVTDRTELSEKETEAFAAVFGSRKGAGDYTYVCPANIDLILDNIFRDGGSVSVIDGEWTFDFPVPAEFIIWRTINEIYTNAAWFEEQLPRKEFLKEYGIEEEDAELFHAWAEHFEKEYVKANRLADYAVPEVGVNLEEIRRRRIQEVWMDSTLYVDTGNGFSEEETVKVKTKLADGKLELTLRLPQGKKIRALRFDPLEGRPCVCELCADGACLTPVNAAEQRDRRAVFLTTDPAYRVEITGDLPQVLKISGAVEVKDKDWALQEYQRRGGNTGRRWKFWK</sequence>
<reference evidence="1" key="1">
    <citation type="submission" date="2019-04" db="EMBL/GenBank/DDBJ databases">
        <title>Microbes associate with the intestines of laboratory mice.</title>
        <authorList>
            <person name="Navarre W."/>
            <person name="Wong E."/>
            <person name="Huang K."/>
            <person name="Tropini C."/>
            <person name="Ng K."/>
            <person name="Yu B."/>
        </authorList>
    </citation>
    <scope>NUCLEOTIDE SEQUENCE</scope>
    <source>
        <strain evidence="1">NM72_1-8</strain>
    </source>
</reference>